<gene>
    <name evidence="1" type="ORF">NSJP_0604</name>
</gene>
<protein>
    <submittedName>
        <fullName evidence="1">Uncharacterized protein</fullName>
    </submittedName>
</protein>
<proteinExistence type="predicted"/>
<organism evidence="1 2">
    <name type="scientific">Nitrospira japonica</name>
    <dbReference type="NCBI Taxonomy" id="1325564"/>
    <lineage>
        <taxon>Bacteria</taxon>
        <taxon>Pseudomonadati</taxon>
        <taxon>Nitrospirota</taxon>
        <taxon>Nitrospiria</taxon>
        <taxon>Nitrospirales</taxon>
        <taxon>Nitrospiraceae</taxon>
        <taxon>Nitrospira</taxon>
    </lineage>
</organism>
<reference evidence="1 2" key="1">
    <citation type="submission" date="2017-03" db="EMBL/GenBank/DDBJ databases">
        <authorList>
            <person name="Afonso C.L."/>
            <person name="Miller P.J."/>
            <person name="Scott M.A."/>
            <person name="Spackman E."/>
            <person name="Goraichik I."/>
            <person name="Dimitrov K.M."/>
            <person name="Suarez D.L."/>
            <person name="Swayne D.E."/>
        </authorList>
    </citation>
    <scope>NUCLEOTIDE SEQUENCE [LARGE SCALE GENOMIC DNA]</scope>
    <source>
        <strain evidence="1">Genome sequencing of Nitrospira japonica strain NJ11</strain>
    </source>
</reference>
<evidence type="ECO:0000313" key="1">
    <source>
        <dbReference type="EMBL" id="SLM46776.1"/>
    </source>
</evidence>
<dbReference type="STRING" id="1325564.NSJP_0604"/>
<dbReference type="KEGG" id="nja:NSJP_0604"/>
<evidence type="ECO:0000313" key="2">
    <source>
        <dbReference type="Proteomes" id="UP000192042"/>
    </source>
</evidence>
<dbReference type="AlphaFoldDB" id="A0A1W1I195"/>
<dbReference type="Proteomes" id="UP000192042">
    <property type="component" value="Chromosome I"/>
</dbReference>
<name>A0A1W1I195_9BACT</name>
<sequence>MRTISEPRSQHKPALLSDRFTAMLPKLIEFLEQEYRNMPRPPASPSHPHRSLLAAAHHSLAALSELQEATK</sequence>
<keyword evidence="2" id="KW-1185">Reference proteome</keyword>
<dbReference type="EMBL" id="LT828648">
    <property type="protein sequence ID" value="SLM46776.1"/>
    <property type="molecule type" value="Genomic_DNA"/>
</dbReference>
<accession>A0A1W1I195</accession>